<keyword evidence="8" id="KW-0808">Transferase</keyword>
<evidence type="ECO:0000313" key="9">
    <source>
        <dbReference type="EMBL" id="KAB2621891.1"/>
    </source>
</evidence>
<accession>A0A5N5GX49</accession>
<keyword evidence="2" id="KW-0812">Transmembrane</keyword>
<evidence type="ECO:0000313" key="10">
    <source>
        <dbReference type="Proteomes" id="UP000327157"/>
    </source>
</evidence>
<dbReference type="PANTHER" id="PTHR48061:SF12">
    <property type="entry name" value="DISEASE RESISTANCE LIKE PROTEIN"/>
    <property type="match status" value="1"/>
</dbReference>
<keyword evidence="8" id="KW-0418">Kinase</keyword>
<dbReference type="Proteomes" id="UP000327157">
    <property type="component" value="Chromosome 4"/>
</dbReference>
<proteinExistence type="predicted"/>
<keyword evidence="5" id="KW-0472">Membrane</keyword>
<sequence length="88" mass="9892">MLFHNLTYLTELYLDGVNISAQGNEWVLRLSNTLLSGPVDKSLAKLQSLSVIQLDRNDISGLIPRFFANFSNMRVFSWGGNNISALQF</sequence>
<evidence type="ECO:0000256" key="1">
    <source>
        <dbReference type="ARBA" id="ARBA00004479"/>
    </source>
</evidence>
<evidence type="ECO:0000256" key="2">
    <source>
        <dbReference type="ARBA" id="ARBA00022692"/>
    </source>
</evidence>
<dbReference type="SUPFAM" id="SSF52058">
    <property type="entry name" value="L domain-like"/>
    <property type="match status" value="1"/>
</dbReference>
<keyword evidence="6 8" id="KW-0675">Receptor</keyword>
<dbReference type="GO" id="GO:0016301">
    <property type="term" value="F:kinase activity"/>
    <property type="evidence" value="ECO:0007669"/>
    <property type="project" value="UniProtKB-KW"/>
</dbReference>
<dbReference type="InterPro" id="IPR032675">
    <property type="entry name" value="LRR_dom_sf"/>
</dbReference>
<dbReference type="EMBL" id="SMOL01000231">
    <property type="protein sequence ID" value="KAB2621891.1"/>
    <property type="molecule type" value="Genomic_DNA"/>
</dbReference>
<reference evidence="8 10" key="1">
    <citation type="submission" date="2019-09" db="EMBL/GenBank/DDBJ databases">
        <authorList>
            <person name="Ou C."/>
        </authorList>
    </citation>
    <scope>NUCLEOTIDE SEQUENCE [LARGE SCALE GENOMIC DNA]</scope>
    <source>
        <strain evidence="8">S2</strain>
        <tissue evidence="8">Leaf</tissue>
    </source>
</reference>
<dbReference type="OrthoDB" id="1166624at2759"/>
<dbReference type="Pfam" id="PF00560">
    <property type="entry name" value="LRR_1"/>
    <property type="match status" value="1"/>
</dbReference>
<comment type="subcellular location">
    <subcellularLocation>
        <location evidence="1">Membrane</location>
        <topology evidence="1">Single-pass type I membrane protein</topology>
    </subcellularLocation>
</comment>
<dbReference type="Gene3D" id="3.80.10.10">
    <property type="entry name" value="Ribonuclease Inhibitor"/>
    <property type="match status" value="1"/>
</dbReference>
<dbReference type="EMBL" id="SMOL01000400">
    <property type="protein sequence ID" value="KAB2619727.1"/>
    <property type="molecule type" value="Genomic_DNA"/>
</dbReference>
<reference evidence="8 10" key="2">
    <citation type="submission" date="2019-11" db="EMBL/GenBank/DDBJ databases">
        <title>A de novo genome assembly of a pear dwarfing rootstock.</title>
        <authorList>
            <person name="Wang F."/>
            <person name="Wang J."/>
            <person name="Li S."/>
            <person name="Zhang Y."/>
            <person name="Fang M."/>
            <person name="Ma L."/>
            <person name="Zhao Y."/>
            <person name="Jiang S."/>
        </authorList>
    </citation>
    <scope>NUCLEOTIDE SEQUENCE [LARGE SCALE GENOMIC DNA]</scope>
    <source>
        <strain evidence="8">S2</strain>
        <tissue evidence="8">Leaf</tissue>
    </source>
</reference>
<keyword evidence="7" id="KW-0325">Glycoprotein</keyword>
<keyword evidence="3" id="KW-0732">Signal</keyword>
<organism evidence="8 10">
    <name type="scientific">Pyrus ussuriensis x Pyrus communis</name>
    <dbReference type="NCBI Taxonomy" id="2448454"/>
    <lineage>
        <taxon>Eukaryota</taxon>
        <taxon>Viridiplantae</taxon>
        <taxon>Streptophyta</taxon>
        <taxon>Embryophyta</taxon>
        <taxon>Tracheophyta</taxon>
        <taxon>Spermatophyta</taxon>
        <taxon>Magnoliopsida</taxon>
        <taxon>eudicotyledons</taxon>
        <taxon>Gunneridae</taxon>
        <taxon>Pentapetalae</taxon>
        <taxon>rosids</taxon>
        <taxon>fabids</taxon>
        <taxon>Rosales</taxon>
        <taxon>Rosaceae</taxon>
        <taxon>Amygdaloideae</taxon>
        <taxon>Maleae</taxon>
        <taxon>Pyrus</taxon>
    </lineage>
</organism>
<keyword evidence="10" id="KW-1185">Reference proteome</keyword>
<evidence type="ECO:0000256" key="4">
    <source>
        <dbReference type="ARBA" id="ARBA00022989"/>
    </source>
</evidence>
<dbReference type="AlphaFoldDB" id="A0A5N5GX49"/>
<name>A0A5N5GX49_9ROSA</name>
<gene>
    <name evidence="9" type="ORF">D8674_024073</name>
    <name evidence="8" type="ORF">D8674_041241</name>
</gene>
<dbReference type="InterPro" id="IPR001611">
    <property type="entry name" value="Leu-rich_rpt"/>
</dbReference>
<dbReference type="PANTHER" id="PTHR48061">
    <property type="entry name" value="LEUCINE-RICH REPEAT RECEPTOR PROTEIN KINASE EMS1-LIKE-RELATED"/>
    <property type="match status" value="1"/>
</dbReference>
<comment type="caution">
    <text evidence="8">The sequence shown here is derived from an EMBL/GenBank/DDBJ whole genome shotgun (WGS) entry which is preliminary data.</text>
</comment>
<evidence type="ECO:0000256" key="7">
    <source>
        <dbReference type="ARBA" id="ARBA00023180"/>
    </source>
</evidence>
<dbReference type="GO" id="GO:0016020">
    <property type="term" value="C:membrane"/>
    <property type="evidence" value="ECO:0007669"/>
    <property type="project" value="UniProtKB-SubCell"/>
</dbReference>
<evidence type="ECO:0000313" key="8">
    <source>
        <dbReference type="EMBL" id="KAB2619727.1"/>
    </source>
</evidence>
<evidence type="ECO:0000256" key="6">
    <source>
        <dbReference type="ARBA" id="ARBA00023170"/>
    </source>
</evidence>
<dbReference type="InterPro" id="IPR046956">
    <property type="entry name" value="RLP23-like"/>
</dbReference>
<evidence type="ECO:0000256" key="5">
    <source>
        <dbReference type="ARBA" id="ARBA00023136"/>
    </source>
</evidence>
<protein>
    <submittedName>
        <fullName evidence="8">LRR receptor-like serine/threonine-protein kinase</fullName>
    </submittedName>
</protein>
<evidence type="ECO:0000256" key="3">
    <source>
        <dbReference type="ARBA" id="ARBA00022729"/>
    </source>
</evidence>
<keyword evidence="4" id="KW-1133">Transmembrane helix</keyword>